<feature type="transmembrane region" description="Helical" evidence="1">
    <location>
        <begin position="66"/>
        <end position="82"/>
    </location>
</feature>
<sequence length="83" mass="8990">MSTRAIHSHASWKRDKVDRDADRFARGGPVMLTGEFAVVSAVFVGAAVVTSGLGHVNRVGPSYVRARQLVFLFMLFGTITLAL</sequence>
<keyword evidence="1" id="KW-0472">Membrane</keyword>
<name>A0A0D6JWG7_9EURY</name>
<dbReference type="EMBL" id="CSTE01000005">
    <property type="protein sequence ID" value="CQR52993.1"/>
    <property type="molecule type" value="Genomic_DNA"/>
</dbReference>
<keyword evidence="3" id="KW-1185">Reference proteome</keyword>
<dbReference type="Proteomes" id="UP000198902">
    <property type="component" value="Unassembled WGS sequence"/>
</dbReference>
<evidence type="ECO:0000256" key="1">
    <source>
        <dbReference type="SAM" id="Phobius"/>
    </source>
</evidence>
<feature type="transmembrane region" description="Helical" evidence="1">
    <location>
        <begin position="36"/>
        <end position="54"/>
    </location>
</feature>
<gene>
    <name evidence="2" type="ORF">BN996_03404</name>
</gene>
<protein>
    <submittedName>
        <fullName evidence="2">Uncharacterized protein</fullName>
    </submittedName>
</protein>
<evidence type="ECO:0000313" key="3">
    <source>
        <dbReference type="Proteomes" id="UP000198902"/>
    </source>
</evidence>
<dbReference type="AlphaFoldDB" id="A0A0D6JWG7"/>
<keyword evidence="1" id="KW-0812">Transmembrane</keyword>
<keyword evidence="1" id="KW-1133">Transmembrane helix</keyword>
<proteinExistence type="predicted"/>
<accession>A0A0D6JWG7</accession>
<evidence type="ECO:0000313" key="2">
    <source>
        <dbReference type="EMBL" id="CQR52993.1"/>
    </source>
</evidence>
<reference evidence="3" key="1">
    <citation type="submission" date="2015-03" db="EMBL/GenBank/DDBJ databases">
        <authorList>
            <person name="Urmite Genomes"/>
        </authorList>
    </citation>
    <scope>NUCLEOTIDE SEQUENCE [LARGE SCALE GENOMIC DNA]</scope>
    <source>
        <strain evidence="3">Arc-Hr</strain>
    </source>
</reference>
<organism evidence="2 3">
    <name type="scientific">Haloferax massiliensis</name>
    <dbReference type="NCBI Taxonomy" id="1476858"/>
    <lineage>
        <taxon>Archaea</taxon>
        <taxon>Methanobacteriati</taxon>
        <taxon>Methanobacteriota</taxon>
        <taxon>Stenosarchaea group</taxon>
        <taxon>Halobacteria</taxon>
        <taxon>Halobacteriales</taxon>
        <taxon>Haloferacaceae</taxon>
        <taxon>Haloferax</taxon>
    </lineage>
</organism>